<proteinExistence type="predicted"/>
<accession>A0AAX1KK63</accession>
<dbReference type="Proteomes" id="UP000595792">
    <property type="component" value="Chromosome"/>
</dbReference>
<dbReference type="InterPro" id="IPR002560">
    <property type="entry name" value="Transposase_DDE"/>
</dbReference>
<dbReference type="NCBIfam" id="NF033550">
    <property type="entry name" value="transpos_ISL3"/>
    <property type="match status" value="1"/>
</dbReference>
<evidence type="ECO:0000313" key="3">
    <source>
        <dbReference type="EMBL" id="QQR06236.1"/>
    </source>
</evidence>
<dbReference type="EMBL" id="CP065315">
    <property type="protein sequence ID" value="QQR06236.1"/>
    <property type="molecule type" value="Genomic_DNA"/>
</dbReference>
<dbReference type="InterPro" id="IPR047951">
    <property type="entry name" value="Transpos_ISL3"/>
</dbReference>
<evidence type="ECO:0000259" key="1">
    <source>
        <dbReference type="Pfam" id="PF01610"/>
    </source>
</evidence>
<evidence type="ECO:0000313" key="4">
    <source>
        <dbReference type="Proteomes" id="UP000595792"/>
    </source>
</evidence>
<gene>
    <name evidence="3" type="ORF">I5Q84_01645</name>
</gene>
<feature type="domain" description="Transposase IS204/IS1001/IS1096/IS1165 zinc-finger" evidence="2">
    <location>
        <begin position="41"/>
        <end position="85"/>
    </location>
</feature>
<feature type="domain" description="Transposase IS204/IS1001/IS1096/IS1165 DDE" evidence="1">
    <location>
        <begin position="163"/>
        <end position="431"/>
    </location>
</feature>
<dbReference type="Pfam" id="PF14690">
    <property type="entry name" value="Zn_ribbon_ISL3"/>
    <property type="match status" value="1"/>
</dbReference>
<organism evidence="3 4">
    <name type="scientific">Flavonifractor plautii</name>
    <name type="common">Fusobacterium plautii</name>
    <dbReference type="NCBI Taxonomy" id="292800"/>
    <lineage>
        <taxon>Bacteria</taxon>
        <taxon>Bacillati</taxon>
        <taxon>Bacillota</taxon>
        <taxon>Clostridia</taxon>
        <taxon>Eubacteriales</taxon>
        <taxon>Oscillospiraceae</taxon>
        <taxon>Flavonifractor</taxon>
    </lineage>
</organism>
<evidence type="ECO:0000259" key="2">
    <source>
        <dbReference type="Pfam" id="PF14690"/>
    </source>
</evidence>
<dbReference type="InterPro" id="IPR029261">
    <property type="entry name" value="Transposase_Znf"/>
</dbReference>
<dbReference type="RefSeq" id="WP_084461953.1">
    <property type="nucleotide sequence ID" value="NZ_CP015406.2"/>
</dbReference>
<reference evidence="3 4" key="1">
    <citation type="submission" date="2020-11" db="EMBL/GenBank/DDBJ databases">
        <title>Closed and high quality bacterial genomes of the OMM12 community.</title>
        <authorList>
            <person name="Marbouty M."/>
            <person name="Lamy-Besnier Q."/>
            <person name="Debarbieux L."/>
            <person name="Koszul R."/>
        </authorList>
    </citation>
    <scope>NUCLEOTIDE SEQUENCE [LARGE SCALE GENOMIC DNA]</scope>
    <source>
        <strain evidence="3 4">YL31</strain>
    </source>
</reference>
<name>A0AAX1KK63_FLAPL</name>
<dbReference type="Pfam" id="PF01610">
    <property type="entry name" value="DDE_Tnp_ISL3"/>
    <property type="match status" value="1"/>
</dbReference>
<dbReference type="PANTHER" id="PTHR33498">
    <property type="entry name" value="TRANSPOSASE FOR INSERTION SEQUENCE ELEMENT IS1557"/>
    <property type="match status" value="1"/>
</dbReference>
<dbReference type="AlphaFoldDB" id="A0AAX1KK63"/>
<dbReference type="PANTHER" id="PTHR33498:SF1">
    <property type="entry name" value="TRANSPOSASE FOR INSERTION SEQUENCE ELEMENT IS1557"/>
    <property type="match status" value="1"/>
</dbReference>
<protein>
    <submittedName>
        <fullName evidence="3">ISL3 family transposase</fullName>
    </submittedName>
</protein>
<sequence length="451" mass="51787">MQHIHLPSGLTGFCNSKTTIEVAQSGQEVYLLHGELERDEAPSCPECGQKMHIHGSRITMLRHLCVGSRLSAVSFEKRRYRCPCCGHTEMESVPFKANGHNITRELLRFTRDLLVYGFTNKEVSELTGLGKNTVKEIDLQRLKDKYTVDGKTLIKPEKQARFLGVDEFKLHNGYKYASLIIDMESGHILWLSHGKRKRTVYDFIDHVGEAWMDGVEAVACDMNSDFQEAFEEHCPHIQPVFDYFHIVKNFNEKVVGAIRKDEQRRLADEGNTRAAAALKKTKYILTSSKDTLRRKDEEAAECKVISRGGELFPQPVVVRKSGYVQRYEGLIQQNQLFFTLDIMKDKLASAYKQTDEAAMAEAISDIMDICAVTQNKHLLWFRRILDEHFEGIIAHASFNISAGRIEGINNKIKTLRRKGYGYPDDDYFFLKLFDISRKPYIRNPSSHNFYD</sequence>